<protein>
    <submittedName>
        <fullName evidence="3">Uncharacterized protein LOC116300613</fullName>
    </submittedName>
</protein>
<dbReference type="GeneID" id="116300613"/>
<evidence type="ECO:0000256" key="1">
    <source>
        <dbReference type="SAM" id="Coils"/>
    </source>
</evidence>
<sequence length="218" mass="25450">MAEVKAQQSKRKERGREIDELRKKIEEGKEKTKESIDMLTKELTLVEKTHKIVKDAENEKEQRKNKRKASVTFAIKAAHEKNPKIETQITEYIIKKIPKDNLEINTTWDWKNRKPDTPLVVFCNYSSRIGVDVQVSLKGVEEPKVILIILHYIRRALIKGDLSDDDYLLSDNLKERAVCIAHFAFDDDLYDCHQNRCSRNRLCNDLIAHFETPSKENT</sequence>
<dbReference type="KEGG" id="aten:116300613"/>
<dbReference type="InParanoid" id="A0A6P8IF76"/>
<evidence type="ECO:0000313" key="3">
    <source>
        <dbReference type="RefSeq" id="XP_031565378.1"/>
    </source>
</evidence>
<keyword evidence="2" id="KW-1185">Reference proteome</keyword>
<dbReference type="OrthoDB" id="5984553at2759"/>
<accession>A0A6P8IF76</accession>
<dbReference type="RefSeq" id="XP_031565378.1">
    <property type="nucleotide sequence ID" value="XM_031709518.1"/>
</dbReference>
<proteinExistence type="predicted"/>
<name>A0A6P8IF76_ACTTE</name>
<dbReference type="AlphaFoldDB" id="A0A6P8IF76"/>
<dbReference type="Proteomes" id="UP000515163">
    <property type="component" value="Unplaced"/>
</dbReference>
<feature type="coiled-coil region" evidence="1">
    <location>
        <begin position="4"/>
        <end position="66"/>
    </location>
</feature>
<evidence type="ECO:0000313" key="2">
    <source>
        <dbReference type="Proteomes" id="UP000515163"/>
    </source>
</evidence>
<keyword evidence="1" id="KW-0175">Coiled coil</keyword>
<gene>
    <name evidence="3" type="primary">LOC116300613</name>
</gene>
<reference evidence="3" key="1">
    <citation type="submission" date="2025-08" db="UniProtKB">
        <authorList>
            <consortium name="RefSeq"/>
        </authorList>
    </citation>
    <scope>IDENTIFICATION</scope>
    <source>
        <tissue evidence="3">Tentacle</tissue>
    </source>
</reference>
<organism evidence="2 3">
    <name type="scientific">Actinia tenebrosa</name>
    <name type="common">Australian red waratah sea anemone</name>
    <dbReference type="NCBI Taxonomy" id="6105"/>
    <lineage>
        <taxon>Eukaryota</taxon>
        <taxon>Metazoa</taxon>
        <taxon>Cnidaria</taxon>
        <taxon>Anthozoa</taxon>
        <taxon>Hexacorallia</taxon>
        <taxon>Actiniaria</taxon>
        <taxon>Actiniidae</taxon>
        <taxon>Actinia</taxon>
    </lineage>
</organism>